<accession>A0A915L9C5</accession>
<sequence length="146" mass="16245">MILRSELKMECCHHSTSSSAADDRRSKNLEIKLGDQISETSKKAVTAAYYKMENPFIRPCQSENEYQDHQSTVDHSVIFANPSPSSARISKAATENDVNRFNNYFFKFLIKSSCRRFSTAAVESQFAESIQSTGASSETMSAAAIP</sequence>
<evidence type="ECO:0000313" key="1">
    <source>
        <dbReference type="Proteomes" id="UP000887565"/>
    </source>
</evidence>
<organism evidence="1 2">
    <name type="scientific">Romanomermis culicivorax</name>
    <name type="common">Nematode worm</name>
    <dbReference type="NCBI Taxonomy" id="13658"/>
    <lineage>
        <taxon>Eukaryota</taxon>
        <taxon>Metazoa</taxon>
        <taxon>Ecdysozoa</taxon>
        <taxon>Nematoda</taxon>
        <taxon>Enoplea</taxon>
        <taxon>Dorylaimia</taxon>
        <taxon>Mermithida</taxon>
        <taxon>Mermithoidea</taxon>
        <taxon>Mermithidae</taxon>
        <taxon>Romanomermis</taxon>
    </lineage>
</organism>
<dbReference type="Proteomes" id="UP000887565">
    <property type="component" value="Unplaced"/>
</dbReference>
<dbReference type="WBParaSite" id="nRc.2.0.1.t46356-RA">
    <property type="protein sequence ID" value="nRc.2.0.1.t46356-RA"/>
    <property type="gene ID" value="nRc.2.0.1.g46356"/>
</dbReference>
<dbReference type="AlphaFoldDB" id="A0A915L9C5"/>
<protein>
    <submittedName>
        <fullName evidence="2">Uncharacterized protein</fullName>
    </submittedName>
</protein>
<reference evidence="2" key="1">
    <citation type="submission" date="2022-11" db="UniProtKB">
        <authorList>
            <consortium name="WormBaseParasite"/>
        </authorList>
    </citation>
    <scope>IDENTIFICATION</scope>
</reference>
<keyword evidence="1" id="KW-1185">Reference proteome</keyword>
<proteinExistence type="predicted"/>
<evidence type="ECO:0000313" key="2">
    <source>
        <dbReference type="WBParaSite" id="nRc.2.0.1.t46356-RA"/>
    </source>
</evidence>
<name>A0A915L9C5_ROMCU</name>